<evidence type="ECO:0000313" key="14">
    <source>
        <dbReference type="EMBL" id="PLW70832.1"/>
    </source>
</evidence>
<comment type="similarity">
    <text evidence="9">Belongs to the glycosyltransferase 9 family.</text>
</comment>
<keyword evidence="3" id="KW-1003">Cell membrane</keyword>
<evidence type="ECO:0000256" key="12">
    <source>
        <dbReference type="ARBA" id="ARBA00044330"/>
    </source>
</evidence>
<evidence type="ECO:0000256" key="2">
    <source>
        <dbReference type="ARBA" id="ARBA00004713"/>
    </source>
</evidence>
<dbReference type="GO" id="GO:0009244">
    <property type="term" value="P:lipopolysaccharide core region biosynthetic process"/>
    <property type="evidence" value="ECO:0007669"/>
    <property type="project" value="InterPro"/>
</dbReference>
<evidence type="ECO:0000256" key="1">
    <source>
        <dbReference type="ARBA" id="ARBA00004515"/>
    </source>
</evidence>
<evidence type="ECO:0000256" key="3">
    <source>
        <dbReference type="ARBA" id="ARBA00022475"/>
    </source>
</evidence>
<evidence type="ECO:0000256" key="13">
    <source>
        <dbReference type="ARBA" id="ARBA00049201"/>
    </source>
</evidence>
<comment type="caution">
    <text evidence="14">The sequence shown here is derived from an EMBL/GenBank/DDBJ whole genome shotgun (WGS) entry which is preliminary data.</text>
</comment>
<keyword evidence="7" id="KW-0448">Lipopolysaccharide biosynthesis</keyword>
<keyword evidence="4" id="KW-0997">Cell inner membrane</keyword>
<keyword evidence="15" id="KW-1185">Reference proteome</keyword>
<dbReference type="GO" id="GO:0005829">
    <property type="term" value="C:cytosol"/>
    <property type="evidence" value="ECO:0007669"/>
    <property type="project" value="TreeGrafter"/>
</dbReference>
<dbReference type="AlphaFoldDB" id="A0A2N5X8M0"/>
<organism evidence="14 15">
    <name type="scientific">Pseudohalioglobus lutimaris</name>
    <dbReference type="NCBI Taxonomy" id="1737061"/>
    <lineage>
        <taxon>Bacteria</taxon>
        <taxon>Pseudomonadati</taxon>
        <taxon>Pseudomonadota</taxon>
        <taxon>Gammaproteobacteria</taxon>
        <taxon>Cellvibrionales</taxon>
        <taxon>Halieaceae</taxon>
        <taxon>Pseudohalioglobus</taxon>
    </lineage>
</organism>
<evidence type="ECO:0000256" key="8">
    <source>
        <dbReference type="ARBA" id="ARBA00023136"/>
    </source>
</evidence>
<evidence type="ECO:0000256" key="11">
    <source>
        <dbReference type="ARBA" id="ARBA00044190"/>
    </source>
</evidence>
<dbReference type="Gene3D" id="3.40.50.2000">
    <property type="entry name" value="Glycogen Phosphorylase B"/>
    <property type="match status" value="2"/>
</dbReference>
<dbReference type="PANTHER" id="PTHR30160">
    <property type="entry name" value="TETRAACYLDISACCHARIDE 4'-KINASE-RELATED"/>
    <property type="match status" value="1"/>
</dbReference>
<accession>A0A2N5X8M0</accession>
<comment type="catalytic activity">
    <reaction evidence="13">
        <text>an alpha-Kdo-(2-&gt;4)-alpha-Kdo-(2-&gt;6)-lipid A + ADP-L-glycero-beta-D-manno-heptose = an L-alpha-D-Hep-(1-&gt;5)-[alpha-Kdo-(2-&gt;4)]-alpha-Kdo-(2-&gt;6)-lipid A + ADP + H(+)</text>
        <dbReference type="Rhea" id="RHEA:74067"/>
        <dbReference type="ChEBI" id="CHEBI:15378"/>
        <dbReference type="ChEBI" id="CHEBI:61506"/>
        <dbReference type="ChEBI" id="CHEBI:176431"/>
        <dbReference type="ChEBI" id="CHEBI:193068"/>
        <dbReference type="ChEBI" id="CHEBI:456216"/>
        <dbReference type="EC" id="2.4.99.23"/>
    </reaction>
</comment>
<evidence type="ECO:0000256" key="10">
    <source>
        <dbReference type="ARBA" id="ARBA00044041"/>
    </source>
</evidence>
<comment type="pathway">
    <text evidence="2">Bacterial outer membrane biogenesis; LPS core biosynthesis.</text>
</comment>
<dbReference type="OrthoDB" id="9767552at2"/>
<evidence type="ECO:0000256" key="9">
    <source>
        <dbReference type="ARBA" id="ARBA00043995"/>
    </source>
</evidence>
<dbReference type="GO" id="GO:0005886">
    <property type="term" value="C:plasma membrane"/>
    <property type="evidence" value="ECO:0007669"/>
    <property type="project" value="UniProtKB-SubCell"/>
</dbReference>
<dbReference type="InterPro" id="IPR002201">
    <property type="entry name" value="Glyco_trans_9"/>
</dbReference>
<keyword evidence="5" id="KW-0328">Glycosyltransferase</keyword>
<dbReference type="Pfam" id="PF01075">
    <property type="entry name" value="Glyco_transf_9"/>
    <property type="match status" value="1"/>
</dbReference>
<dbReference type="NCBIfam" id="TIGR02193">
    <property type="entry name" value="heptsyl_trn_I"/>
    <property type="match status" value="1"/>
</dbReference>
<dbReference type="SUPFAM" id="SSF53756">
    <property type="entry name" value="UDP-Glycosyltransferase/glycogen phosphorylase"/>
    <property type="match status" value="1"/>
</dbReference>
<gene>
    <name evidence="14" type="primary">waaC</name>
    <name evidence="14" type="ORF">C0039_01505</name>
</gene>
<dbReference type="InterPro" id="IPR051199">
    <property type="entry name" value="LPS_LOS_Heptosyltrfase"/>
</dbReference>
<dbReference type="RefSeq" id="WP_101517050.1">
    <property type="nucleotide sequence ID" value="NZ_PKUS01000001.1"/>
</dbReference>
<evidence type="ECO:0000256" key="7">
    <source>
        <dbReference type="ARBA" id="ARBA00022985"/>
    </source>
</evidence>
<dbReference type="GO" id="GO:0008713">
    <property type="term" value="F:ADP-heptose-lipopolysaccharide heptosyltransferase activity"/>
    <property type="evidence" value="ECO:0007669"/>
    <property type="project" value="TreeGrafter"/>
</dbReference>
<comment type="subcellular location">
    <subcellularLocation>
        <location evidence="1">Cell inner membrane</location>
        <topology evidence="1">Peripheral membrane protein</topology>
        <orientation evidence="1">Cytoplasmic side</orientation>
    </subcellularLocation>
</comment>
<sequence>MRVLLVKMSSLGDVVHTLPALTDAAAAVPGIHFDWVVEEGFAEIPGWHPAVQRTIPIALRRWRKHPLRDFTGPEWREFRQQLRAQHCDAVIDAQGLLKSALVSRLAKAPLYGLDKESAREPLAASAYRYKIHVPRDMHAVERTRMLFSKALNYPLPTTQGDYGVRENLLGDKPRRSRGLLFFHGTARDEKLWPEHHWVALARTAAASGYPVWLPWGSAAEKERANRIADQCEGAEVLPQLDLLGLSGLLLDASGAVAVDTGLGHLAAALDVPAVSLYGPTSTRLIGAYGRNQVHIQSSVGVGDTRDPVAMMAAIEPQQVWAELQAILLPME</sequence>
<keyword evidence="6 14" id="KW-0808">Transferase</keyword>
<evidence type="ECO:0000256" key="4">
    <source>
        <dbReference type="ARBA" id="ARBA00022519"/>
    </source>
</evidence>
<dbReference type="InterPro" id="IPR011908">
    <property type="entry name" value="LipoPS_heptosylTferase-I"/>
</dbReference>
<evidence type="ECO:0000313" key="15">
    <source>
        <dbReference type="Proteomes" id="UP000235005"/>
    </source>
</evidence>
<keyword evidence="8" id="KW-0472">Membrane</keyword>
<dbReference type="EC" id="2.4.99.23" evidence="10"/>
<proteinExistence type="inferred from homology"/>
<dbReference type="Proteomes" id="UP000235005">
    <property type="component" value="Unassembled WGS sequence"/>
</dbReference>
<protein>
    <recommendedName>
        <fullName evidence="11">Lipopolysaccharide heptosyltransferase 1</fullName>
        <ecNumber evidence="10">2.4.99.23</ecNumber>
    </recommendedName>
    <alternativeName>
        <fullName evidence="12">ADP-heptose:lipopolysaccharide heptosyltransferase I</fullName>
    </alternativeName>
</protein>
<dbReference type="CDD" id="cd03789">
    <property type="entry name" value="GT9_LPS_heptosyltransferase"/>
    <property type="match status" value="1"/>
</dbReference>
<dbReference type="EMBL" id="PKUS01000001">
    <property type="protein sequence ID" value="PLW70832.1"/>
    <property type="molecule type" value="Genomic_DNA"/>
</dbReference>
<dbReference type="PANTHER" id="PTHR30160:SF19">
    <property type="entry name" value="LIPOPOLYSACCHARIDE HEPTOSYLTRANSFERASE 1"/>
    <property type="match status" value="1"/>
</dbReference>
<evidence type="ECO:0000256" key="5">
    <source>
        <dbReference type="ARBA" id="ARBA00022676"/>
    </source>
</evidence>
<name>A0A2N5X8M0_9GAMM</name>
<reference evidence="14 15" key="1">
    <citation type="submission" date="2018-01" db="EMBL/GenBank/DDBJ databases">
        <title>The draft genome sequence of Halioglobus lutimaris HF004.</title>
        <authorList>
            <person name="Du Z.-J."/>
            <person name="Shi M.-J."/>
        </authorList>
    </citation>
    <scope>NUCLEOTIDE SEQUENCE [LARGE SCALE GENOMIC DNA]</scope>
    <source>
        <strain evidence="14 15">HF004</strain>
    </source>
</reference>
<evidence type="ECO:0000256" key="6">
    <source>
        <dbReference type="ARBA" id="ARBA00022679"/>
    </source>
</evidence>